<sequence length="182" mass="20110">MEPLTIALGLAKLTGLDKKIGRWIGGDNGEEVAEKVVSIAQQVTGAKNGDQALAKLEANPEQLIEFEQAMHEHELHLEELAYKDRADARAMQVAALQGNDTLSKRFVYYFAIGWSLFAFLYLGFITFGDIPEANIRFADTVLGFLLGTVLAGMFGFFYGSSAGNERRAEQQDLHAALTPRRR</sequence>
<feature type="transmembrane region" description="Helical" evidence="1">
    <location>
        <begin position="106"/>
        <end position="128"/>
    </location>
</feature>
<evidence type="ECO:0000313" key="3">
    <source>
        <dbReference type="Proteomes" id="UP000008090"/>
    </source>
</evidence>
<accession>A2I318</accession>
<protein>
    <submittedName>
        <fullName evidence="2">Putative phage-related protein</fullName>
    </submittedName>
</protein>
<dbReference type="GeneID" id="5076231"/>
<dbReference type="EMBL" id="EF057797">
    <property type="protein sequence ID" value="ABM73432.1"/>
    <property type="molecule type" value="Genomic_DNA"/>
</dbReference>
<evidence type="ECO:0000313" key="2">
    <source>
        <dbReference type="EMBL" id="ABM73432.1"/>
    </source>
</evidence>
<evidence type="ECO:0000256" key="1">
    <source>
        <dbReference type="SAM" id="Phobius"/>
    </source>
</evidence>
<dbReference type="Proteomes" id="UP000008090">
    <property type="component" value="Segment"/>
</dbReference>
<keyword evidence="1" id="KW-0812">Transmembrane</keyword>
<proteinExistence type="predicted"/>
<keyword evidence="1" id="KW-1133">Transmembrane helix</keyword>
<keyword evidence="1" id="KW-0472">Membrane</keyword>
<name>A2I318_9CAUD</name>
<reference evidence="2 3" key="1">
    <citation type="journal article" date="2009" name="Appl. Environ. Microbiol.">
        <title>Characterization of a new plasmid-like prophage in a pandemic Vibrio parahaemolyticus O3:K6 strain.</title>
        <authorList>
            <person name="Lan S.F."/>
            <person name="Huang C.H."/>
            <person name="Chang C.H."/>
            <person name="Liao W.C."/>
            <person name="Lin I.H."/>
            <person name="Jian W.N."/>
            <person name="Wu Y.G."/>
            <person name="Chen S.Y."/>
            <person name="Wong H.C."/>
        </authorList>
    </citation>
    <scope>NUCLEOTIDE SEQUENCE [LARGE SCALE GENOMIC DNA]</scope>
</reference>
<dbReference type="RefSeq" id="YP_001039882.1">
    <property type="nucleotide sequence ID" value="NC_009016.1"/>
</dbReference>
<keyword evidence="3" id="KW-1185">Reference proteome</keyword>
<organism evidence="2 3">
    <name type="scientific">Vibrio phage VP882</name>
    <dbReference type="NCBI Taxonomy" id="2913982"/>
    <lineage>
        <taxon>Viruses</taxon>
        <taxon>Duplodnaviria</taxon>
        <taxon>Heunggongvirae</taxon>
        <taxon>Uroviricota</taxon>
        <taxon>Caudoviricetes</taxon>
        <taxon>Hapunavirus</taxon>
        <taxon>Hapunavirus VP882</taxon>
    </lineage>
</organism>
<dbReference type="KEGG" id="vg:5076231"/>
<dbReference type="OrthoDB" id="21869at10239"/>
<feature type="transmembrane region" description="Helical" evidence="1">
    <location>
        <begin position="140"/>
        <end position="159"/>
    </location>
</feature>